<accession>A0A101URC9</accession>
<keyword evidence="2" id="KW-1185">Reference proteome</keyword>
<dbReference type="EMBL" id="LMXB01000113">
    <property type="protein sequence ID" value="KUO15386.1"/>
    <property type="molecule type" value="Genomic_DNA"/>
</dbReference>
<dbReference type="Proteomes" id="UP000053260">
    <property type="component" value="Unassembled WGS sequence"/>
</dbReference>
<protein>
    <submittedName>
        <fullName evidence="1">Uncharacterized protein</fullName>
    </submittedName>
</protein>
<dbReference type="STRING" id="909626.AQJ91_41725"/>
<evidence type="ECO:0000313" key="1">
    <source>
        <dbReference type="EMBL" id="KUO15386.1"/>
    </source>
</evidence>
<name>A0A101URC9_9ACTN</name>
<proteinExistence type="predicted"/>
<reference evidence="1 2" key="1">
    <citation type="submission" date="2015-10" db="EMBL/GenBank/DDBJ databases">
        <title>Draft genome sequence of Streptomyces sp. RV15, isolated from a marine sponge.</title>
        <authorList>
            <person name="Ruckert C."/>
            <person name="Abdelmohsen U.R."/>
            <person name="Winkler A."/>
            <person name="Hentschel U."/>
            <person name="Kalinowski J."/>
            <person name="Kampfer P."/>
            <person name="Glaeser S."/>
        </authorList>
    </citation>
    <scope>NUCLEOTIDE SEQUENCE [LARGE SCALE GENOMIC DNA]</scope>
    <source>
        <strain evidence="1 2">RV15</strain>
    </source>
</reference>
<evidence type="ECO:0000313" key="2">
    <source>
        <dbReference type="Proteomes" id="UP000053260"/>
    </source>
</evidence>
<dbReference type="Pfam" id="PF14412">
    <property type="entry name" value="AHH"/>
    <property type="match status" value="1"/>
</dbReference>
<comment type="caution">
    <text evidence="1">The sequence shown here is derived from an EMBL/GenBank/DDBJ whole genome shotgun (WGS) entry which is preliminary data.</text>
</comment>
<organism evidence="1 2">
    <name type="scientific">Streptomyces dysideae</name>
    <dbReference type="NCBI Taxonomy" id="909626"/>
    <lineage>
        <taxon>Bacteria</taxon>
        <taxon>Bacillati</taxon>
        <taxon>Actinomycetota</taxon>
        <taxon>Actinomycetes</taxon>
        <taxon>Kitasatosporales</taxon>
        <taxon>Streptomycetaceae</taxon>
        <taxon>Streptomyces</taxon>
    </lineage>
</organism>
<dbReference type="AlphaFoldDB" id="A0A101URC9"/>
<sequence length="75" mass="8314">MLAKYGIDVNDAVNGVYLPTGSKSANPNNTSVHSKIHTNDYYGYVNDMMAGARNRSEAIDVLSHIRRQLQGGYWP</sequence>
<gene>
    <name evidence="1" type="ORF">AQJ91_41725</name>
</gene>
<dbReference type="InterPro" id="IPR032871">
    <property type="entry name" value="AHH_dom_containing"/>
</dbReference>